<keyword evidence="7" id="KW-1185">Reference proteome</keyword>
<dbReference type="OMA" id="YLIDIMM"/>
<keyword evidence="2" id="KW-0808">Transferase</keyword>
<dbReference type="EMBL" id="GL377302">
    <property type="protein sequence ID" value="EFJ03683.1"/>
    <property type="molecule type" value="Genomic_DNA"/>
</dbReference>
<dbReference type="InterPro" id="IPR012967">
    <property type="entry name" value="COMT_dimerisation"/>
</dbReference>
<dbReference type="SUPFAM" id="SSF46785">
    <property type="entry name" value="Winged helix' DNA-binding domain"/>
    <property type="match status" value="1"/>
</dbReference>
<reference evidence="6 7" key="1">
    <citation type="journal article" date="2010" name="Nat. Biotechnol.">
        <title>Genome sequence of the model mushroom Schizophyllum commune.</title>
        <authorList>
            <person name="Ohm R.A."/>
            <person name="de Jong J.F."/>
            <person name="Lugones L.G."/>
            <person name="Aerts A."/>
            <person name="Kothe E."/>
            <person name="Stajich J.E."/>
            <person name="de Vries R.P."/>
            <person name="Record E."/>
            <person name="Levasseur A."/>
            <person name="Baker S.E."/>
            <person name="Bartholomew K.A."/>
            <person name="Coutinho P.M."/>
            <person name="Erdmann S."/>
            <person name="Fowler T.J."/>
            <person name="Gathman A.C."/>
            <person name="Lombard V."/>
            <person name="Henrissat B."/>
            <person name="Knabe N."/>
            <person name="Kuees U."/>
            <person name="Lilly W.W."/>
            <person name="Lindquist E."/>
            <person name="Lucas S."/>
            <person name="Magnuson J.K."/>
            <person name="Piumi F."/>
            <person name="Raudaskoski M."/>
            <person name="Salamov A."/>
            <person name="Schmutz J."/>
            <person name="Schwarze F.W.M.R."/>
            <person name="vanKuyk P.A."/>
            <person name="Horton J.S."/>
            <person name="Grigoriev I.V."/>
            <person name="Woesten H.A.B."/>
        </authorList>
    </citation>
    <scope>NUCLEOTIDE SEQUENCE [LARGE SCALE GENOMIC DNA]</scope>
    <source>
        <strain evidence="7">H4-8 / FGSC 9210</strain>
    </source>
</reference>
<organism evidence="7">
    <name type="scientific">Schizophyllum commune (strain H4-8 / FGSC 9210)</name>
    <name type="common">Split gill fungus</name>
    <dbReference type="NCBI Taxonomy" id="578458"/>
    <lineage>
        <taxon>Eukaryota</taxon>
        <taxon>Fungi</taxon>
        <taxon>Dikarya</taxon>
        <taxon>Basidiomycota</taxon>
        <taxon>Agaricomycotina</taxon>
        <taxon>Agaricomycetes</taxon>
        <taxon>Agaricomycetidae</taxon>
        <taxon>Agaricales</taxon>
        <taxon>Schizophyllaceae</taxon>
        <taxon>Schizophyllum</taxon>
    </lineage>
</organism>
<dbReference type="GO" id="GO:0032259">
    <property type="term" value="P:methylation"/>
    <property type="evidence" value="ECO:0007669"/>
    <property type="project" value="UniProtKB-KW"/>
</dbReference>
<keyword evidence="1" id="KW-0489">Methyltransferase</keyword>
<dbReference type="GO" id="GO:0008171">
    <property type="term" value="F:O-methyltransferase activity"/>
    <property type="evidence" value="ECO:0007669"/>
    <property type="project" value="InterPro"/>
</dbReference>
<dbReference type="InParanoid" id="D8PPP6"/>
<dbReference type="Gene3D" id="3.40.50.150">
    <property type="entry name" value="Vaccinia Virus protein VP39"/>
    <property type="match status" value="1"/>
</dbReference>
<evidence type="ECO:0000313" key="6">
    <source>
        <dbReference type="EMBL" id="EFJ03683.1"/>
    </source>
</evidence>
<dbReference type="HOGENOM" id="CLU_005533_0_3_1"/>
<evidence type="ECO:0000313" key="7">
    <source>
        <dbReference type="Proteomes" id="UP000007431"/>
    </source>
</evidence>
<dbReference type="InterPro" id="IPR001077">
    <property type="entry name" value="COMT_C"/>
</dbReference>
<dbReference type="PROSITE" id="PS51683">
    <property type="entry name" value="SAM_OMT_II"/>
    <property type="match status" value="1"/>
</dbReference>
<dbReference type="PANTHER" id="PTHR43712">
    <property type="entry name" value="PUTATIVE (AFU_ORTHOLOGUE AFUA_4G14580)-RELATED"/>
    <property type="match status" value="1"/>
</dbReference>
<evidence type="ECO:0000259" key="5">
    <source>
        <dbReference type="Pfam" id="PF08100"/>
    </source>
</evidence>
<sequence>MAPTYLRQLLAVLTEQVDKIEGLAEKKGLQGYPSLDDLPDAKQDEFTTDPEVVQAAYLATSAASQLAATLKPSGLQAYERAAAYYQSTAMRIVSEACVPEILREAGPQGLHVKDIAAYTGTNVKVLSRALRCLCTNYVFKELSPDVFAHNRPSAVVDTQKPVDLVVKHAIEKKKTIDAYPHGVSAVHGERYEDTNGILAVLDHNTDEMYKGAAYMADNTDDEIWKWMERYPGFLQRIQMVMMGWTSLYPHKKNMHGFDWAALPKDALVVDVGTGVGTEAERIARKGPQLKVIGQDRAQTIDEVAIPRWKADPSLKPMYESGQVRLEAHSFFDDQPAHVAQHAAVFYLRYITHDWPLEENLKILKKLHAAAAPDTLLVLAEQVVPYACPAPSSLVFEGMNSLNPPAPLLPNLGQAFSEVYLMDLTMAVLANGQERTIGELKEMTEAAGWQIVRIHQTPGCCFGEIVCKKI</sequence>
<dbReference type="Proteomes" id="UP000007431">
    <property type="component" value="Unassembled WGS sequence"/>
</dbReference>
<accession>D8PPP6</accession>
<feature type="domain" description="O-methyltransferase C-terminal" evidence="4">
    <location>
        <begin position="223"/>
        <end position="386"/>
    </location>
</feature>
<keyword evidence="3" id="KW-0949">S-adenosyl-L-methionine</keyword>
<gene>
    <name evidence="6" type="ORF">SCHCODRAFT_231392</name>
</gene>
<dbReference type="Pfam" id="PF00891">
    <property type="entry name" value="Methyltransf_2"/>
    <property type="match status" value="1"/>
</dbReference>
<dbReference type="InterPro" id="IPR029063">
    <property type="entry name" value="SAM-dependent_MTases_sf"/>
</dbReference>
<dbReference type="Pfam" id="PF08100">
    <property type="entry name" value="Dimerisation"/>
    <property type="match status" value="1"/>
</dbReference>
<evidence type="ECO:0000256" key="2">
    <source>
        <dbReference type="ARBA" id="ARBA00022679"/>
    </source>
</evidence>
<evidence type="ECO:0000259" key="4">
    <source>
        <dbReference type="Pfam" id="PF00891"/>
    </source>
</evidence>
<proteinExistence type="predicted"/>
<dbReference type="AlphaFoldDB" id="D8PPP6"/>
<name>D8PPP6_SCHCM</name>
<dbReference type="InterPro" id="IPR016461">
    <property type="entry name" value="COMT-like"/>
</dbReference>
<dbReference type="VEuPathDB" id="FungiDB:SCHCODRAFT_02611853"/>
<feature type="domain" description="O-methyltransferase dimerisation" evidence="5">
    <location>
        <begin position="81"/>
        <end position="147"/>
    </location>
</feature>
<protein>
    <submittedName>
        <fullName evidence="6">Uncharacterized protein</fullName>
    </submittedName>
</protein>
<dbReference type="Gene3D" id="1.10.10.10">
    <property type="entry name" value="Winged helix-like DNA-binding domain superfamily/Winged helix DNA-binding domain"/>
    <property type="match status" value="1"/>
</dbReference>
<dbReference type="InterPro" id="IPR036390">
    <property type="entry name" value="WH_DNA-bd_sf"/>
</dbReference>
<evidence type="ECO:0000256" key="3">
    <source>
        <dbReference type="ARBA" id="ARBA00022691"/>
    </source>
</evidence>
<dbReference type="InterPro" id="IPR036388">
    <property type="entry name" value="WH-like_DNA-bd_sf"/>
</dbReference>
<dbReference type="PANTHER" id="PTHR43712:SF2">
    <property type="entry name" value="O-METHYLTRANSFERASE CICE"/>
    <property type="match status" value="1"/>
</dbReference>
<dbReference type="SUPFAM" id="SSF53335">
    <property type="entry name" value="S-adenosyl-L-methionine-dependent methyltransferases"/>
    <property type="match status" value="1"/>
</dbReference>
<dbReference type="eggNOG" id="KOG3178">
    <property type="taxonomic scope" value="Eukaryota"/>
</dbReference>
<evidence type="ECO:0000256" key="1">
    <source>
        <dbReference type="ARBA" id="ARBA00022603"/>
    </source>
</evidence>